<dbReference type="EMBL" id="MN604016">
    <property type="protein sequence ID" value="QIQ08591.1"/>
    <property type="molecule type" value="Genomic_DNA"/>
</dbReference>
<protein>
    <submittedName>
        <fullName evidence="1">Uncharacterized protein</fullName>
    </submittedName>
</protein>
<name>A0A6G9HEF6_9VIRU</name>
<gene>
    <name evidence="1" type="primary">ORF26</name>
</gene>
<organism evidence="1">
    <name type="scientific">Dikerogammarus haemobaphes virus 1</name>
    <dbReference type="NCBI Taxonomy" id="2704946"/>
    <lineage>
        <taxon>Viruses</taxon>
    </lineage>
</organism>
<reference evidence="1" key="1">
    <citation type="journal article" date="2020" name="MBio">
        <title>A New Family of DNA Viruses Causing Disease in Crustaceans from Diverse Aquatic Biomes.</title>
        <authorList>
            <person name="Subramaniam K."/>
            <person name="Behringer D.C."/>
            <person name="Bojko J."/>
            <person name="Yutin N."/>
            <person name="Clark A.S."/>
            <person name="Bateman K.S."/>
            <person name="van Aerle R."/>
            <person name="Bass D."/>
            <person name="Kerr R.C."/>
            <person name="Koonin E.V."/>
            <person name="Stentiford G.D."/>
            <person name="Waltzek T.B."/>
        </authorList>
    </citation>
    <scope>NUCLEOTIDE SEQUENCE</scope>
</reference>
<evidence type="ECO:0000313" key="1">
    <source>
        <dbReference type="EMBL" id="QIQ08591.1"/>
    </source>
</evidence>
<accession>A0A6G9HEF6</accession>
<proteinExistence type="predicted"/>
<sequence>MIPEAIGEMVNDDYYFTYNQLLGKDVVESFSHAVTRSVFEYNIERGVFLLYECSVAGKESYLPVEGLAMDTYPNKHTGSDVTPNKLVDLAFYSILHPTKKAREDDRETIVIECDDEDVVEPAPGRQFNPCNIH</sequence>